<dbReference type="InterPro" id="IPR011856">
    <property type="entry name" value="tRNA_endonuc-like_dom_sf"/>
</dbReference>
<dbReference type="PANTHER" id="PTHR21227">
    <property type="entry name" value="TRNA-SPLICING ENDONUCLEASE SUBUNIT SEN2"/>
    <property type="match status" value="1"/>
</dbReference>
<dbReference type="EC" id="4.6.1.16" evidence="4"/>
<evidence type="ECO:0000256" key="1">
    <source>
        <dbReference type="ARBA" id="ARBA00008078"/>
    </source>
</evidence>
<feature type="active site" evidence="5">
    <location>
        <position position="317"/>
    </location>
</feature>
<feature type="active site" evidence="5">
    <location>
        <position position="364"/>
    </location>
</feature>
<dbReference type="Pfam" id="PF01974">
    <property type="entry name" value="tRNA_int_endo"/>
    <property type="match status" value="1"/>
</dbReference>
<evidence type="ECO:0000256" key="3">
    <source>
        <dbReference type="ARBA" id="ARBA00023239"/>
    </source>
</evidence>
<feature type="region of interest" description="Disordered" evidence="6">
    <location>
        <begin position="1"/>
        <end position="30"/>
    </location>
</feature>
<proteinExistence type="inferred from homology"/>
<dbReference type="GO" id="GO:0005737">
    <property type="term" value="C:cytoplasm"/>
    <property type="evidence" value="ECO:0007669"/>
    <property type="project" value="TreeGrafter"/>
</dbReference>
<dbReference type="SUPFAM" id="SSF53032">
    <property type="entry name" value="tRNA-intron endonuclease catalytic domain-like"/>
    <property type="match status" value="1"/>
</dbReference>
<dbReference type="Proteomes" id="UP000318582">
    <property type="component" value="Unassembled WGS sequence"/>
</dbReference>
<gene>
    <name evidence="8" type="ORF">PhCBS80983_g01202</name>
</gene>
<dbReference type="InterPro" id="IPR016589">
    <property type="entry name" value="tRNA_splic_SEN2"/>
</dbReference>
<evidence type="ECO:0000256" key="2">
    <source>
        <dbReference type="ARBA" id="ARBA00022694"/>
    </source>
</evidence>
<dbReference type="EMBL" id="QEAQ01000008">
    <property type="protein sequence ID" value="TPX61280.1"/>
    <property type="molecule type" value="Genomic_DNA"/>
</dbReference>
<evidence type="ECO:0000259" key="7">
    <source>
        <dbReference type="Pfam" id="PF01974"/>
    </source>
</evidence>
<feature type="compositionally biased region" description="Polar residues" evidence="6">
    <location>
        <begin position="1"/>
        <end position="17"/>
    </location>
</feature>
<dbReference type="AlphaFoldDB" id="A0A507EDS4"/>
<protein>
    <recommendedName>
        <fullName evidence="4">tRNA-splicing endonuclease subunit Sen2</fullName>
        <ecNumber evidence="4">4.6.1.16</ecNumber>
    </recommendedName>
</protein>
<keyword evidence="2 4" id="KW-0819">tRNA processing</keyword>
<keyword evidence="3 4" id="KW-0456">Lyase</keyword>
<feature type="active site" evidence="5">
    <location>
        <position position="325"/>
    </location>
</feature>
<evidence type="ECO:0000256" key="6">
    <source>
        <dbReference type="SAM" id="MobiDB-lite"/>
    </source>
</evidence>
<dbReference type="PANTHER" id="PTHR21227:SF0">
    <property type="entry name" value="TRNA-SPLICING ENDONUCLEASE SUBUNIT SEN2"/>
    <property type="match status" value="1"/>
</dbReference>
<evidence type="ECO:0000313" key="9">
    <source>
        <dbReference type="Proteomes" id="UP000318582"/>
    </source>
</evidence>
<name>A0A507EDS4_9FUNG</name>
<dbReference type="InterPro" id="IPR036167">
    <property type="entry name" value="tRNA_intron_Endo_cat-like_sf"/>
</dbReference>
<dbReference type="GO" id="GO:0000213">
    <property type="term" value="F:tRNA-intron lyase activity"/>
    <property type="evidence" value="ECO:0007669"/>
    <property type="project" value="UniProtKB-UniRule"/>
</dbReference>
<dbReference type="Gene3D" id="3.40.1350.10">
    <property type="match status" value="1"/>
</dbReference>
<dbReference type="PIRSF" id="PIRSF011789">
    <property type="entry name" value="tRNA_splic_SEN2"/>
    <property type="match status" value="1"/>
</dbReference>
<comment type="caution">
    <text evidence="8">The sequence shown here is derived from an EMBL/GenBank/DDBJ whole genome shotgun (WGS) entry which is preliminary data.</text>
</comment>
<dbReference type="InterPro" id="IPR006676">
    <property type="entry name" value="tRNA_splic"/>
</dbReference>
<dbReference type="GO" id="GO:0003676">
    <property type="term" value="F:nucleic acid binding"/>
    <property type="evidence" value="ECO:0007669"/>
    <property type="project" value="InterPro"/>
</dbReference>
<dbReference type="GO" id="GO:0000379">
    <property type="term" value="P:tRNA-type intron splice site recognition and cleavage"/>
    <property type="evidence" value="ECO:0007669"/>
    <property type="project" value="TreeGrafter"/>
</dbReference>
<dbReference type="InterPro" id="IPR006677">
    <property type="entry name" value="tRNA_intron_Endonuc_cat-like"/>
</dbReference>
<comment type="similarity">
    <text evidence="1 4">Belongs to the tRNA-intron endonuclease family.</text>
</comment>
<comment type="function">
    <text evidence="4">Constitutes one of the two catalytic subunit of the tRNA-splicing endonuclease complex, a complex responsible for identification and cleavage of the splice sites in pre-tRNA. It cleaves pre-tRNA at the 5'- and 3'-splice sites to release the intron. The products are an intron and two tRNA half-molecules bearing 2',3'-cyclic phosphate and 5'-OH termini. There are no conserved sequences at the splice sites, but the intron is invariably located at the same site in the gene, placing the splice sites an invariant distance from the constant structural features of the tRNA body.</text>
</comment>
<evidence type="ECO:0000256" key="5">
    <source>
        <dbReference type="PIRSR" id="PIRSR011789-1"/>
    </source>
</evidence>
<evidence type="ECO:0000256" key="4">
    <source>
        <dbReference type="PIRNR" id="PIRNR011789"/>
    </source>
</evidence>
<keyword evidence="9" id="KW-1185">Reference proteome</keyword>
<reference evidence="8 9" key="1">
    <citation type="journal article" date="2019" name="Sci. Rep.">
        <title>Comparative genomics of chytrid fungi reveal insights into the obligate biotrophic and pathogenic lifestyle of Synchytrium endobioticum.</title>
        <authorList>
            <person name="van de Vossenberg B.T.L.H."/>
            <person name="Warris S."/>
            <person name="Nguyen H.D.T."/>
            <person name="van Gent-Pelzer M.P.E."/>
            <person name="Joly D.L."/>
            <person name="van de Geest H.C."/>
            <person name="Bonants P.J.M."/>
            <person name="Smith D.S."/>
            <person name="Levesque C.A."/>
            <person name="van der Lee T.A.J."/>
        </authorList>
    </citation>
    <scope>NUCLEOTIDE SEQUENCE [LARGE SCALE GENOMIC DNA]</scope>
    <source>
        <strain evidence="8 9">CBS 809.83</strain>
    </source>
</reference>
<dbReference type="STRING" id="109895.A0A507EDS4"/>
<dbReference type="NCBIfam" id="TIGR00324">
    <property type="entry name" value="endA"/>
    <property type="match status" value="1"/>
</dbReference>
<dbReference type="GO" id="GO:0000214">
    <property type="term" value="C:tRNA-intron endonuclease complex"/>
    <property type="evidence" value="ECO:0007669"/>
    <property type="project" value="UniProtKB-UniRule"/>
</dbReference>
<organism evidence="8 9">
    <name type="scientific">Powellomyces hirtus</name>
    <dbReference type="NCBI Taxonomy" id="109895"/>
    <lineage>
        <taxon>Eukaryota</taxon>
        <taxon>Fungi</taxon>
        <taxon>Fungi incertae sedis</taxon>
        <taxon>Chytridiomycota</taxon>
        <taxon>Chytridiomycota incertae sedis</taxon>
        <taxon>Chytridiomycetes</taxon>
        <taxon>Spizellomycetales</taxon>
        <taxon>Powellomycetaceae</taxon>
        <taxon>Powellomyces</taxon>
    </lineage>
</organism>
<feature type="domain" description="tRNA intron endonuclease catalytic" evidence="7">
    <location>
        <begin position="287"/>
        <end position="371"/>
    </location>
</feature>
<sequence>MANATQLPPSTSATNVTDVRPTKRANRRHDRHLYASPLPVALPREPTATAAPVFFRAFAALFSSLYDAIPRCRAQATRPYDGTLVGGLGCVWLADVGKWQGTTAGATQKKTLAPGELLDPSALGLWRGGFFGKGTVSRGEPTWWTRTTQSEGVAGETSRRRAERTAQLRASAESASPAATADVPFVDDDGTREVVAEGLGWGSLTLDPERYQLTPEESFFLAYGVGLLGVRATAQGAYLSAIELWSSLRESCTALAVPLGQPSPYSDHPAPSSPALPPTLAQLETEFAVRYAAYHYYRSRGWVVKSGIKFGTDFVLYKRGPIFRHSDYAVVVVPSFSSPDYATDPAHNWVWALSVNRVCAQVNKRVLFCHVVVPSDMSSADLAHPDCIRRFTVWDVSMGRWVPQKTRD</sequence>
<dbReference type="CDD" id="cd22363">
    <property type="entry name" value="tRNA-intron_lyase_C"/>
    <property type="match status" value="1"/>
</dbReference>
<evidence type="ECO:0000313" key="8">
    <source>
        <dbReference type="EMBL" id="TPX61280.1"/>
    </source>
</evidence>
<accession>A0A507EDS4</accession>